<dbReference type="Proteomes" id="UP001293169">
    <property type="component" value="Unassembled WGS sequence"/>
</dbReference>
<dbReference type="InterPro" id="IPR001034">
    <property type="entry name" value="DeoR_HTH"/>
</dbReference>
<reference evidence="5 6" key="1">
    <citation type="submission" date="2023-12" db="EMBL/GenBank/DDBJ databases">
        <title>N/s.</title>
        <authorList>
            <person name="Dale J."/>
        </authorList>
    </citation>
    <scope>NUCLEOTIDE SEQUENCE [LARGE SCALE GENOMIC DNA]</scope>
    <source>
        <strain evidence="5 6">2023EL-01226</strain>
    </source>
</reference>
<evidence type="ECO:0000256" key="1">
    <source>
        <dbReference type="ARBA" id="ARBA00023015"/>
    </source>
</evidence>
<dbReference type="PRINTS" id="PR00037">
    <property type="entry name" value="HTHLACR"/>
</dbReference>
<dbReference type="InterPro" id="IPR036388">
    <property type="entry name" value="WH-like_DNA-bd_sf"/>
</dbReference>
<dbReference type="SUPFAM" id="SSF46785">
    <property type="entry name" value="Winged helix' DNA-binding domain"/>
    <property type="match status" value="1"/>
</dbReference>
<dbReference type="InterPro" id="IPR036390">
    <property type="entry name" value="WH_DNA-bd_sf"/>
</dbReference>
<dbReference type="Pfam" id="PF08220">
    <property type="entry name" value="HTH_DeoR"/>
    <property type="match status" value="1"/>
</dbReference>
<keyword evidence="3" id="KW-0804">Transcription</keyword>
<proteinExistence type="predicted"/>
<feature type="domain" description="HTH deoR-type" evidence="4">
    <location>
        <begin position="3"/>
        <end position="58"/>
    </location>
</feature>
<dbReference type="InterPro" id="IPR050313">
    <property type="entry name" value="Carb_Metab_HTH_regulators"/>
</dbReference>
<dbReference type="GO" id="GO:0003677">
    <property type="term" value="F:DNA binding"/>
    <property type="evidence" value="ECO:0007669"/>
    <property type="project" value="UniProtKB-KW"/>
</dbReference>
<dbReference type="PROSITE" id="PS00894">
    <property type="entry name" value="HTH_DEOR_1"/>
    <property type="match status" value="1"/>
</dbReference>
<sequence>MNQQARQKYILEKIKLDGVVNSASIAQDLSVSLITVRRDLKILAAQGLIELTHGGAINNELNILEYPMAIKMDILLGEKKSIANYCMSLVKPNSSIYLDTGSTTLLVAKKLIHIEGCVFYTNSLLIMNSLSKINGINLHCVPGKYRELSKGFIGLETVSYLSEYSFDICFMGTDAISNTGVISLPTEDDAFTKKAILKNSRISILVVDSSKFNRHALHSVGNISDFSYVVTNLDSDSEIFQELNMIKGNIISVKSL</sequence>
<evidence type="ECO:0000259" key="4">
    <source>
        <dbReference type="PROSITE" id="PS51000"/>
    </source>
</evidence>
<organism evidence="5 6">
    <name type="scientific">Raoultella planticola</name>
    <name type="common">Klebsiella planticola</name>
    <dbReference type="NCBI Taxonomy" id="575"/>
    <lineage>
        <taxon>Bacteria</taxon>
        <taxon>Pseudomonadati</taxon>
        <taxon>Pseudomonadota</taxon>
        <taxon>Gammaproteobacteria</taxon>
        <taxon>Enterobacterales</taxon>
        <taxon>Enterobacteriaceae</taxon>
        <taxon>Klebsiella/Raoultella group</taxon>
        <taxon>Raoultella</taxon>
    </lineage>
</organism>
<dbReference type="SUPFAM" id="SSF100950">
    <property type="entry name" value="NagB/RpiA/CoA transferase-like"/>
    <property type="match status" value="1"/>
</dbReference>
<dbReference type="RefSeq" id="WP_117029997.1">
    <property type="nucleotide sequence ID" value="NZ_JAWQIZ010000036.1"/>
</dbReference>
<dbReference type="Pfam" id="PF00455">
    <property type="entry name" value="DeoRC"/>
    <property type="match status" value="1"/>
</dbReference>
<dbReference type="SMART" id="SM01134">
    <property type="entry name" value="DeoRC"/>
    <property type="match status" value="1"/>
</dbReference>
<dbReference type="Gene3D" id="1.10.10.10">
    <property type="entry name" value="Winged helix-like DNA-binding domain superfamily/Winged helix DNA-binding domain"/>
    <property type="match status" value="1"/>
</dbReference>
<protein>
    <submittedName>
        <fullName evidence="5">DeoR/GlpR family DNA-binding transcription regulator</fullName>
    </submittedName>
</protein>
<evidence type="ECO:0000313" key="5">
    <source>
        <dbReference type="EMBL" id="MDZ7469579.1"/>
    </source>
</evidence>
<dbReference type="InterPro" id="IPR014036">
    <property type="entry name" value="DeoR-like_C"/>
</dbReference>
<gene>
    <name evidence="5" type="ORF">U5E74_28770</name>
</gene>
<evidence type="ECO:0000256" key="2">
    <source>
        <dbReference type="ARBA" id="ARBA00023125"/>
    </source>
</evidence>
<dbReference type="PROSITE" id="PS51000">
    <property type="entry name" value="HTH_DEOR_2"/>
    <property type="match status" value="1"/>
</dbReference>
<dbReference type="SMART" id="SM00420">
    <property type="entry name" value="HTH_DEOR"/>
    <property type="match status" value="1"/>
</dbReference>
<evidence type="ECO:0000313" key="6">
    <source>
        <dbReference type="Proteomes" id="UP001293169"/>
    </source>
</evidence>
<dbReference type="PANTHER" id="PTHR30363">
    <property type="entry name" value="HTH-TYPE TRANSCRIPTIONAL REGULATOR SRLR-RELATED"/>
    <property type="match status" value="1"/>
</dbReference>
<dbReference type="EMBL" id="JAXUDK010000041">
    <property type="protein sequence ID" value="MDZ7469579.1"/>
    <property type="molecule type" value="Genomic_DNA"/>
</dbReference>
<dbReference type="PANTHER" id="PTHR30363:SF46">
    <property type="entry name" value="LYSR FAMILY TRANSCRIPTIONAL REGULATOR"/>
    <property type="match status" value="1"/>
</dbReference>
<keyword evidence="6" id="KW-1185">Reference proteome</keyword>
<evidence type="ECO:0000256" key="3">
    <source>
        <dbReference type="ARBA" id="ARBA00023163"/>
    </source>
</evidence>
<keyword evidence="1" id="KW-0805">Transcription regulation</keyword>
<name>A0ABU5MBI9_RAOPL</name>
<accession>A0ABU5MBI9</accession>
<dbReference type="Gene3D" id="3.40.50.1360">
    <property type="match status" value="1"/>
</dbReference>
<dbReference type="InterPro" id="IPR018356">
    <property type="entry name" value="Tscrpt_reg_HTH_DeoR_CS"/>
</dbReference>
<keyword evidence="2 5" id="KW-0238">DNA-binding</keyword>
<comment type="caution">
    <text evidence="5">The sequence shown here is derived from an EMBL/GenBank/DDBJ whole genome shotgun (WGS) entry which is preliminary data.</text>
</comment>
<dbReference type="InterPro" id="IPR037171">
    <property type="entry name" value="NagB/RpiA_transferase-like"/>
</dbReference>